<evidence type="ECO:0000256" key="4">
    <source>
        <dbReference type="SAM" id="SignalP"/>
    </source>
</evidence>
<gene>
    <name evidence="8" type="primary">SLPI</name>
    <name evidence="6" type="ORF">T4A_8345</name>
    <name evidence="7" type="ORF">T4B_5484</name>
    <name evidence="8" type="ORF">T4C_1924</name>
</gene>
<evidence type="ECO:0000313" key="9">
    <source>
        <dbReference type="Proteomes" id="UP000054632"/>
    </source>
</evidence>
<dbReference type="Pfam" id="PF23713">
    <property type="entry name" value="WHD_Egal"/>
    <property type="match status" value="3"/>
</dbReference>
<keyword evidence="2" id="KW-1015">Disulfide bond</keyword>
<evidence type="ECO:0000313" key="11">
    <source>
        <dbReference type="Proteomes" id="UP000054826"/>
    </source>
</evidence>
<dbReference type="SMART" id="SM00217">
    <property type="entry name" value="WAP"/>
    <property type="match status" value="6"/>
</dbReference>
<feature type="region of interest" description="Disordered" evidence="3">
    <location>
        <begin position="1067"/>
        <end position="1104"/>
    </location>
</feature>
<dbReference type="EMBL" id="JYDV01000009">
    <property type="protein sequence ID" value="KRZ43523.1"/>
    <property type="molecule type" value="Genomic_DNA"/>
</dbReference>
<dbReference type="InterPro" id="IPR002562">
    <property type="entry name" value="3'-5'_exonuclease_dom"/>
</dbReference>
<dbReference type="GO" id="GO:0003676">
    <property type="term" value="F:nucleic acid binding"/>
    <property type="evidence" value="ECO:0007669"/>
    <property type="project" value="InterPro"/>
</dbReference>
<name>A0A0V1K8H0_TRIPS</name>
<feature type="domain" description="WAP" evidence="5">
    <location>
        <begin position="32"/>
        <end position="79"/>
    </location>
</feature>
<dbReference type="GO" id="GO:0045087">
    <property type="term" value="P:innate immune response"/>
    <property type="evidence" value="ECO:0007669"/>
    <property type="project" value="TreeGrafter"/>
</dbReference>
<dbReference type="CDD" id="cd00199">
    <property type="entry name" value="WAP"/>
    <property type="match status" value="1"/>
</dbReference>
<feature type="compositionally biased region" description="Low complexity" evidence="3">
    <location>
        <begin position="1089"/>
        <end position="1101"/>
    </location>
</feature>
<evidence type="ECO:0000313" key="8">
    <source>
        <dbReference type="EMBL" id="KRZ43523.1"/>
    </source>
</evidence>
<evidence type="ECO:0000256" key="1">
    <source>
        <dbReference type="ARBA" id="ARBA00022729"/>
    </source>
</evidence>
<feature type="compositionally biased region" description="Polar residues" evidence="3">
    <location>
        <begin position="1072"/>
        <end position="1082"/>
    </location>
</feature>
<keyword evidence="10" id="KW-1185">Reference proteome</keyword>
<dbReference type="EMBL" id="JYDR01000016">
    <property type="protein sequence ID" value="KRY75738.1"/>
    <property type="molecule type" value="Genomic_DNA"/>
</dbReference>
<dbReference type="Gene3D" id="3.30.420.10">
    <property type="entry name" value="Ribonuclease H-like superfamily/Ribonuclease H"/>
    <property type="match status" value="1"/>
</dbReference>
<protein>
    <submittedName>
        <fullName evidence="8">Antileukoproteinase</fullName>
    </submittedName>
</protein>
<feature type="signal peptide" evidence="4">
    <location>
        <begin position="1"/>
        <end position="19"/>
    </location>
</feature>
<feature type="domain" description="WAP" evidence="5">
    <location>
        <begin position="244"/>
        <end position="291"/>
    </location>
</feature>
<dbReference type="GO" id="GO:0006139">
    <property type="term" value="P:nucleobase-containing compound metabolic process"/>
    <property type="evidence" value="ECO:0007669"/>
    <property type="project" value="InterPro"/>
</dbReference>
<dbReference type="SUPFAM" id="SSF53098">
    <property type="entry name" value="Ribonuclease H-like"/>
    <property type="match status" value="1"/>
</dbReference>
<dbReference type="SUPFAM" id="SSF57256">
    <property type="entry name" value="Elafin-like"/>
    <property type="match status" value="5"/>
</dbReference>
<evidence type="ECO:0000256" key="2">
    <source>
        <dbReference type="ARBA" id="ARBA00023157"/>
    </source>
</evidence>
<dbReference type="InterPro" id="IPR008197">
    <property type="entry name" value="WAP_dom"/>
</dbReference>
<comment type="caution">
    <text evidence="8">The sequence shown here is derived from an EMBL/GenBank/DDBJ whole genome shotgun (WGS) entry which is preliminary data.</text>
</comment>
<organism evidence="8 11">
    <name type="scientific">Trichinella pseudospiralis</name>
    <name type="common">Parasitic roundworm</name>
    <dbReference type="NCBI Taxonomy" id="6337"/>
    <lineage>
        <taxon>Eukaryota</taxon>
        <taxon>Metazoa</taxon>
        <taxon>Ecdysozoa</taxon>
        <taxon>Nematoda</taxon>
        <taxon>Enoplea</taxon>
        <taxon>Dorylaimia</taxon>
        <taxon>Trichinellida</taxon>
        <taxon>Trichinellidae</taxon>
        <taxon>Trichinella</taxon>
    </lineage>
</organism>
<feature type="region of interest" description="Disordered" evidence="3">
    <location>
        <begin position="806"/>
        <end position="846"/>
    </location>
</feature>
<feature type="compositionally biased region" description="Polar residues" evidence="3">
    <location>
        <begin position="826"/>
        <end position="844"/>
    </location>
</feature>
<dbReference type="AlphaFoldDB" id="A0A0V1K8H0"/>
<dbReference type="GO" id="GO:0019731">
    <property type="term" value="P:antibacterial humoral response"/>
    <property type="evidence" value="ECO:0007669"/>
    <property type="project" value="TreeGrafter"/>
</dbReference>
<dbReference type="PANTHER" id="PTHR19441">
    <property type="entry name" value="WHEY ACDIC PROTEIN WAP"/>
    <property type="match status" value="1"/>
</dbReference>
<accession>A0A0V1K8H0</accession>
<dbReference type="SMART" id="SM00289">
    <property type="entry name" value="WR1"/>
    <property type="match status" value="4"/>
</dbReference>
<dbReference type="InterPro" id="IPR050514">
    <property type="entry name" value="WAP_four-disulfide_core"/>
</dbReference>
<dbReference type="PANTHER" id="PTHR19441:SF30">
    <property type="entry name" value="ELAFIN"/>
    <property type="match status" value="1"/>
</dbReference>
<reference evidence="9 10" key="1">
    <citation type="submission" date="2015-01" db="EMBL/GenBank/DDBJ databases">
        <title>Evolution of Trichinella species and genotypes.</title>
        <authorList>
            <person name="Korhonen P.K."/>
            <person name="Edoardo P."/>
            <person name="Giuseppe L.R."/>
            <person name="Gasser R.B."/>
        </authorList>
    </citation>
    <scope>NUCLEOTIDE SEQUENCE [LARGE SCALE GENOMIC DNA]</scope>
    <source>
        <strain evidence="6">ISS13</strain>
        <strain evidence="8">ISS176</strain>
        <strain evidence="7">ISS588</strain>
    </source>
</reference>
<dbReference type="EMBL" id="JYDS01000045">
    <property type="protein sequence ID" value="KRZ29500.1"/>
    <property type="molecule type" value="Genomic_DNA"/>
</dbReference>
<evidence type="ECO:0000313" key="6">
    <source>
        <dbReference type="EMBL" id="KRY75738.1"/>
    </source>
</evidence>
<dbReference type="GO" id="GO:0008408">
    <property type="term" value="F:3'-5' exonuclease activity"/>
    <property type="evidence" value="ECO:0007669"/>
    <property type="project" value="InterPro"/>
</dbReference>
<sequence length="1164" mass="128815">MHIVQIVACSLLLISHADSWYTARWKTFDDVDEEKPGRCPEIILTRAGDSVDKCKWDSDCPGDRKCCNTQIGWLCLKPEDKYPPSNGYPVSTKAGSCPSISYGKKFNGRQRNMCDSDDDCPGHKKCCPTVDGLACLLPEKPTPADGKCADNSEPLSYCNHHHPCPYGYFCDGDVCCRIVKAGRCPLNERDAAGVRVHLVGLGKACDCDCDCIGNYKCCIQNGKGFCAKPVRGSPKQPNYNNYYGQDKPGFCPPFYGQPSLTSLDRCRGDVQCPGDRKCCQTLNGRVCLKPQTTAVHLCPDNTIPLKECVRNQCPVNYQCIKGSCCRSNIKPEKVGTCPPNPSGKVNTAGNQCEEDNDCELTRKCCPTISGTRCLLPLTSYGICPDKQRSYQTCKNSDSCAAGFFCSRGFCCKDVGSVDNQLTTCPTYKPNDFESGRFCLSDKDCKGSQKCCKYESQSRCTSSGDNFPGSSISKPGKCPNFSGEMIDGAVDTCMNDSACNGERKCCKTREDAQTRVSRGQISRALHRCRLSMKNVLHVKIAKMSTNTADEDSAKHMALMFFLDHLMQKNGRRSIHDLSCQFGARGFTADMRQAVGGSKESLADFLAQFPSLFSIDDGQVTLKGYGDDPANALASQPACLNKERDSVAEAIRFFTEKLRKFGPELPVKSLLGHRSQASPDVRLVSGCHFRDFSLFLSQHKEAFVVNGDRVCLKEAWDEMERAVDQSGAEQLNEPQVVDMVVQFLVSEVEAHETAVPLEVLYRKFCNHFPLAVRKRVNAVNPKELMQFLKLLRHLFFIRSNKVSMNRRRTTQAGGVDYSSGLDDDQETDVSSNSSTSKPTNAQTRPTPQKDVIIARSLQSAVQAVHDIVCACQDIACCSSPDLCKVLAAHFKSVIVGQHEFLTLITICTPNGRIFVFDVEYTASILLECGLKDILESDEYLKIVHGSKRAARLLWQHYKIRLREVFDTQIAQLLIENDESGVSLFLLRRGSVAALVHYLNAKPLFDHEPLRAQIREQTSATKVDEICHIVEELFDLFPNAYRSLRSRLPSNKLNLFASLCQDAVSNLDITPHGLSDQQPSPQPQMENGHHGSALLQQSQQASRSHSPVIQQLEENNTISTKNINNNNNNNNSGQLVCTCKTIKRISVACQTASTGDITSTTFFTEEP</sequence>
<dbReference type="Proteomes" id="UP000054826">
    <property type="component" value="Unassembled WGS sequence"/>
</dbReference>
<dbReference type="GO" id="GO:0005615">
    <property type="term" value="C:extracellular space"/>
    <property type="evidence" value="ECO:0007669"/>
    <property type="project" value="TreeGrafter"/>
</dbReference>
<dbReference type="GO" id="GO:0004867">
    <property type="term" value="F:serine-type endopeptidase inhibitor activity"/>
    <property type="evidence" value="ECO:0007669"/>
    <property type="project" value="TreeGrafter"/>
</dbReference>
<dbReference type="Proteomes" id="UP000054632">
    <property type="component" value="Unassembled WGS sequence"/>
</dbReference>
<feature type="chain" id="PRO_5007438596" evidence="4">
    <location>
        <begin position="20"/>
        <end position="1164"/>
    </location>
</feature>
<evidence type="ECO:0000313" key="10">
    <source>
        <dbReference type="Proteomes" id="UP000054805"/>
    </source>
</evidence>
<evidence type="ECO:0000256" key="3">
    <source>
        <dbReference type="SAM" id="MobiDB-lite"/>
    </source>
</evidence>
<dbReference type="InterPro" id="IPR036645">
    <property type="entry name" value="Elafin-like_sf"/>
</dbReference>
<dbReference type="InterPro" id="IPR012337">
    <property type="entry name" value="RNaseH-like_sf"/>
</dbReference>
<evidence type="ECO:0000259" key="5">
    <source>
        <dbReference type="PROSITE" id="PS51390"/>
    </source>
</evidence>
<feature type="domain" description="WAP" evidence="5">
    <location>
        <begin position="330"/>
        <end position="377"/>
    </location>
</feature>
<feature type="domain" description="WAP" evidence="5">
    <location>
        <begin position="90"/>
        <end position="139"/>
    </location>
</feature>
<dbReference type="Gene3D" id="4.10.75.10">
    <property type="entry name" value="Elafin-like"/>
    <property type="match status" value="5"/>
</dbReference>
<dbReference type="Pfam" id="PF00095">
    <property type="entry name" value="WAP"/>
    <property type="match status" value="6"/>
</dbReference>
<dbReference type="InterPro" id="IPR036397">
    <property type="entry name" value="RNaseH_sf"/>
</dbReference>
<proteinExistence type="predicted"/>
<dbReference type="Proteomes" id="UP000054805">
    <property type="component" value="Unassembled WGS sequence"/>
</dbReference>
<dbReference type="InterPro" id="IPR056589">
    <property type="entry name" value="WH_Egal-1"/>
</dbReference>
<evidence type="ECO:0000313" key="7">
    <source>
        <dbReference type="EMBL" id="KRZ29500.1"/>
    </source>
</evidence>
<keyword evidence="1 4" id="KW-0732">Signal</keyword>
<dbReference type="InterPro" id="IPR006150">
    <property type="entry name" value="Cys_repeat_1"/>
</dbReference>
<dbReference type="PROSITE" id="PS51390">
    <property type="entry name" value="WAP"/>
    <property type="match status" value="4"/>
</dbReference>
<dbReference type="Pfam" id="PF01612">
    <property type="entry name" value="DNA_pol_A_exo1"/>
    <property type="match status" value="1"/>
</dbReference>